<dbReference type="EMBL" id="GBRH01264080">
    <property type="protein sequence ID" value="JAD33815.1"/>
    <property type="molecule type" value="Transcribed_RNA"/>
</dbReference>
<dbReference type="AlphaFoldDB" id="A0A0A8ZAQ5"/>
<organism evidence="1">
    <name type="scientific">Arundo donax</name>
    <name type="common">Giant reed</name>
    <name type="synonym">Donax arundinaceus</name>
    <dbReference type="NCBI Taxonomy" id="35708"/>
    <lineage>
        <taxon>Eukaryota</taxon>
        <taxon>Viridiplantae</taxon>
        <taxon>Streptophyta</taxon>
        <taxon>Embryophyta</taxon>
        <taxon>Tracheophyta</taxon>
        <taxon>Spermatophyta</taxon>
        <taxon>Magnoliopsida</taxon>
        <taxon>Liliopsida</taxon>
        <taxon>Poales</taxon>
        <taxon>Poaceae</taxon>
        <taxon>PACMAD clade</taxon>
        <taxon>Arundinoideae</taxon>
        <taxon>Arundineae</taxon>
        <taxon>Arundo</taxon>
    </lineage>
</organism>
<reference evidence="1" key="1">
    <citation type="submission" date="2014-09" db="EMBL/GenBank/DDBJ databases">
        <authorList>
            <person name="Magalhaes I.L.F."/>
            <person name="Oliveira U."/>
            <person name="Santos F.R."/>
            <person name="Vidigal T.H.D.A."/>
            <person name="Brescovit A.D."/>
            <person name="Santos A.J."/>
        </authorList>
    </citation>
    <scope>NUCLEOTIDE SEQUENCE</scope>
    <source>
        <tissue evidence="1">Shoot tissue taken approximately 20 cm above the soil surface</tissue>
    </source>
</reference>
<protein>
    <submittedName>
        <fullName evidence="1">Uncharacterized protein</fullName>
    </submittedName>
</protein>
<reference evidence="1" key="2">
    <citation type="journal article" date="2015" name="Data Brief">
        <title>Shoot transcriptome of the giant reed, Arundo donax.</title>
        <authorList>
            <person name="Barrero R.A."/>
            <person name="Guerrero F.D."/>
            <person name="Moolhuijzen P."/>
            <person name="Goolsby J.A."/>
            <person name="Tidwell J."/>
            <person name="Bellgard S.E."/>
            <person name="Bellgard M.I."/>
        </authorList>
    </citation>
    <scope>NUCLEOTIDE SEQUENCE</scope>
    <source>
        <tissue evidence="1">Shoot tissue taken approximately 20 cm above the soil surface</tissue>
    </source>
</reference>
<proteinExistence type="predicted"/>
<evidence type="ECO:0000313" key="1">
    <source>
        <dbReference type="EMBL" id="JAD33815.1"/>
    </source>
</evidence>
<name>A0A0A8ZAQ5_ARUDO</name>
<sequence>MVFISYDKAGKAYHQLDPATRRVHITHDAILRRSGELEVGSGGWRGSSSTK</sequence>
<accession>A0A0A8ZAQ5</accession>